<name>A0ABM8LX18_9BURK</name>
<dbReference type="InterPro" id="IPR013783">
    <property type="entry name" value="Ig-like_fold"/>
</dbReference>
<dbReference type="InterPro" id="IPR008962">
    <property type="entry name" value="PapD-like_sf"/>
</dbReference>
<dbReference type="Proteomes" id="UP000494161">
    <property type="component" value="Unassembled WGS sequence"/>
</dbReference>
<organism evidence="3 4">
    <name type="scientific">Achromobacter ruhlandii</name>
    <dbReference type="NCBI Taxonomy" id="72557"/>
    <lineage>
        <taxon>Bacteria</taxon>
        <taxon>Pseudomonadati</taxon>
        <taxon>Pseudomonadota</taxon>
        <taxon>Betaproteobacteria</taxon>
        <taxon>Burkholderiales</taxon>
        <taxon>Alcaligenaceae</taxon>
        <taxon>Achromobacter</taxon>
    </lineage>
</organism>
<dbReference type="PANTHER" id="PTHR30251">
    <property type="entry name" value="PILUS ASSEMBLY CHAPERONE"/>
    <property type="match status" value="1"/>
</dbReference>
<reference evidence="3 4" key="1">
    <citation type="submission" date="2020-04" db="EMBL/GenBank/DDBJ databases">
        <authorList>
            <person name="De Canck E."/>
        </authorList>
    </citation>
    <scope>NUCLEOTIDE SEQUENCE [LARGE SCALE GENOMIC DNA]</scope>
    <source>
        <strain evidence="3 4">LMG 7053</strain>
    </source>
</reference>
<dbReference type="GeneID" id="55562699"/>
<comment type="caution">
    <text evidence="3">The sequence shown here is derived from an EMBL/GenBank/DDBJ whole genome shotgun (WGS) entry which is preliminary data.</text>
</comment>
<evidence type="ECO:0000313" key="3">
    <source>
        <dbReference type="EMBL" id="CAB3951922.1"/>
    </source>
</evidence>
<feature type="chain" id="PRO_5047164754" description="Pili assembly chaperone N-terminal domain-containing protein" evidence="1">
    <location>
        <begin position="27"/>
        <end position="261"/>
    </location>
</feature>
<gene>
    <name evidence="3" type="ORF">LMG7053_03642</name>
</gene>
<dbReference type="InterPro" id="IPR050643">
    <property type="entry name" value="Periplasmic_pilus_chap"/>
</dbReference>
<dbReference type="Pfam" id="PF00345">
    <property type="entry name" value="PapD_N"/>
    <property type="match status" value="1"/>
</dbReference>
<dbReference type="SUPFAM" id="SSF49354">
    <property type="entry name" value="PapD-like"/>
    <property type="match status" value="1"/>
</dbReference>
<sequence length="261" mass="27863">MAISMKLPVRLAGALAALCLSCTAFAAASILVWPIDPVIEHDDAGTAIWLENNGKSASRIQIRALRWTQANGADELAPQENIVVSPPAAEIQPGQRQLLRLIRTVPVQAGKQEAYRILIDEIPGQSGPEPAAAPAGQVAGLAFQMRYSVPLFVSGKGAWTREDVRKHPDAKAAAQPVLTYAVQAGQGQRWLILRNSGPVHARLSHVSFVVGGREVWSVPGLLGYVLPGAEMRFEVPASVQAGGTLKAIVNADREPRAISIR</sequence>
<dbReference type="PANTHER" id="PTHR30251:SF4">
    <property type="entry name" value="SLR1668 PROTEIN"/>
    <property type="match status" value="1"/>
</dbReference>
<proteinExistence type="predicted"/>
<keyword evidence="1" id="KW-0732">Signal</keyword>
<evidence type="ECO:0000259" key="2">
    <source>
        <dbReference type="Pfam" id="PF00345"/>
    </source>
</evidence>
<protein>
    <recommendedName>
        <fullName evidence="2">Pili assembly chaperone N-terminal domain-containing protein</fullName>
    </recommendedName>
</protein>
<feature type="domain" description="Pili assembly chaperone N-terminal" evidence="2">
    <location>
        <begin position="39"/>
        <end position="154"/>
    </location>
</feature>
<evidence type="ECO:0000256" key="1">
    <source>
        <dbReference type="SAM" id="SignalP"/>
    </source>
</evidence>
<dbReference type="InterPro" id="IPR016147">
    <property type="entry name" value="Pili_assmbl_chaperone_N"/>
</dbReference>
<accession>A0ABM8LX18</accession>
<dbReference type="EMBL" id="CADILJ010000034">
    <property type="protein sequence ID" value="CAB3951922.1"/>
    <property type="molecule type" value="Genomic_DNA"/>
</dbReference>
<keyword evidence="4" id="KW-1185">Reference proteome</keyword>
<feature type="signal peptide" evidence="1">
    <location>
        <begin position="1"/>
        <end position="26"/>
    </location>
</feature>
<evidence type="ECO:0000313" key="4">
    <source>
        <dbReference type="Proteomes" id="UP000494161"/>
    </source>
</evidence>
<dbReference type="RefSeq" id="WP_217349494.1">
    <property type="nucleotide sequence ID" value="NZ_CP017433.1"/>
</dbReference>
<dbReference type="Gene3D" id="2.60.40.10">
    <property type="entry name" value="Immunoglobulins"/>
    <property type="match status" value="1"/>
</dbReference>